<keyword evidence="1" id="KW-0812">Transmembrane</keyword>
<evidence type="ECO:0000313" key="3">
    <source>
        <dbReference type="Proteomes" id="UP001154061"/>
    </source>
</evidence>
<dbReference type="Proteomes" id="UP001154061">
    <property type="component" value="Unassembled WGS sequence"/>
</dbReference>
<name>A0A9Q4L387_9EURY</name>
<dbReference type="AlphaFoldDB" id="A0A9Q4L387"/>
<evidence type="ECO:0000256" key="1">
    <source>
        <dbReference type="SAM" id="Phobius"/>
    </source>
</evidence>
<keyword evidence="1" id="KW-0472">Membrane</keyword>
<feature type="transmembrane region" description="Helical" evidence="1">
    <location>
        <begin position="109"/>
        <end position="127"/>
    </location>
</feature>
<dbReference type="EMBL" id="JAMQOT010000001">
    <property type="protein sequence ID" value="MDF9744521.1"/>
    <property type="molecule type" value="Genomic_DNA"/>
</dbReference>
<accession>A0A9Q4L387</accession>
<keyword evidence="3" id="KW-1185">Reference proteome</keyword>
<protein>
    <submittedName>
        <fullName evidence="2">Uncharacterized protein</fullName>
    </submittedName>
</protein>
<organism evidence="2 3">
    <name type="scientific">Natrinema salsiterrestre</name>
    <dbReference type="NCBI Taxonomy" id="2950540"/>
    <lineage>
        <taxon>Archaea</taxon>
        <taxon>Methanobacteriati</taxon>
        <taxon>Methanobacteriota</taxon>
        <taxon>Stenosarchaea group</taxon>
        <taxon>Halobacteria</taxon>
        <taxon>Halobacteriales</taxon>
        <taxon>Natrialbaceae</taxon>
        <taxon>Natrinema</taxon>
    </lineage>
</organism>
<keyword evidence="1" id="KW-1133">Transmembrane helix</keyword>
<reference evidence="2" key="1">
    <citation type="submission" date="2022-06" db="EMBL/GenBank/DDBJ databases">
        <title>Natrinema sp. a new haloarchaeum isolate from saline soil.</title>
        <authorList>
            <person name="Strakova D."/>
            <person name="Galisteo C."/>
            <person name="Sanchez-Porro C."/>
            <person name="Ventosa A."/>
        </authorList>
    </citation>
    <scope>NUCLEOTIDE SEQUENCE</scope>
    <source>
        <strain evidence="2">S1CR25-10</strain>
    </source>
</reference>
<dbReference type="RefSeq" id="WP_277520012.1">
    <property type="nucleotide sequence ID" value="NZ_JAMQOT010000001.1"/>
</dbReference>
<feature type="transmembrane region" description="Helical" evidence="1">
    <location>
        <begin position="147"/>
        <end position="167"/>
    </location>
</feature>
<evidence type="ECO:0000313" key="2">
    <source>
        <dbReference type="EMBL" id="MDF9744521.1"/>
    </source>
</evidence>
<proteinExistence type="predicted"/>
<comment type="caution">
    <text evidence="2">The sequence shown here is derived from an EMBL/GenBank/DDBJ whole genome shotgun (WGS) entry which is preliminary data.</text>
</comment>
<gene>
    <name evidence="2" type="ORF">NDI89_02880</name>
</gene>
<sequence>MTEELTPPDWLKVLLALYESQIATIDLPIQGSLAVDPNNPAYSETDLEVDEFNEAMSFLRDTGLVEIPQSDHYIITGKGFSVVHDWKQRQQQTRAETQRSKRQNNVNRIIGYLTLGLVAISAINAVASSVASINSTGVFFGFSYESWSIIVALLSILVAIGIGIEAVQSGILNPYNPEEIREDS</sequence>